<evidence type="ECO:0000313" key="1">
    <source>
        <dbReference type="EMBL" id="GHD49957.1"/>
    </source>
</evidence>
<evidence type="ECO:0000313" key="2">
    <source>
        <dbReference type="Proteomes" id="UP000630353"/>
    </source>
</evidence>
<reference evidence="1" key="1">
    <citation type="journal article" date="2014" name="Int. J. Syst. Evol. Microbiol.">
        <title>Complete genome sequence of Corynebacterium casei LMG S-19264T (=DSM 44701T), isolated from a smear-ripened cheese.</title>
        <authorList>
            <consortium name="US DOE Joint Genome Institute (JGI-PGF)"/>
            <person name="Walter F."/>
            <person name="Albersmeier A."/>
            <person name="Kalinowski J."/>
            <person name="Ruckert C."/>
        </authorList>
    </citation>
    <scope>NUCLEOTIDE SEQUENCE</scope>
    <source>
        <strain evidence="1">KCTC 42651</strain>
    </source>
</reference>
<dbReference type="AlphaFoldDB" id="A0A919CPG3"/>
<dbReference type="SUPFAM" id="SSF53756">
    <property type="entry name" value="UDP-Glycosyltransferase/glycogen phosphorylase"/>
    <property type="match status" value="1"/>
</dbReference>
<proteinExistence type="predicted"/>
<dbReference type="Proteomes" id="UP000630353">
    <property type="component" value="Unassembled WGS sequence"/>
</dbReference>
<dbReference type="InterPro" id="IPR029063">
    <property type="entry name" value="SAM-dependent_MTases_sf"/>
</dbReference>
<dbReference type="RefSeq" id="WP_189989489.1">
    <property type="nucleotide sequence ID" value="NZ_BMZS01000004.1"/>
</dbReference>
<dbReference type="EMBL" id="BMZS01000004">
    <property type="protein sequence ID" value="GHD49957.1"/>
    <property type="molecule type" value="Genomic_DNA"/>
</dbReference>
<organism evidence="1 2">
    <name type="scientific">Thalassobaculum fulvum</name>
    <dbReference type="NCBI Taxonomy" id="1633335"/>
    <lineage>
        <taxon>Bacteria</taxon>
        <taxon>Pseudomonadati</taxon>
        <taxon>Pseudomonadota</taxon>
        <taxon>Alphaproteobacteria</taxon>
        <taxon>Rhodospirillales</taxon>
        <taxon>Thalassobaculaceae</taxon>
        <taxon>Thalassobaculum</taxon>
    </lineage>
</organism>
<gene>
    <name evidence="1" type="ORF">GCM10017083_22970</name>
</gene>
<protein>
    <submittedName>
        <fullName evidence="1">Uncharacterized protein</fullName>
    </submittedName>
</protein>
<sequence>MTVLRISDVSPRPAAVPVQADPRSRPRVLYVCRAIAHFIYHETVIVALLRRGARVKVLFDEGWSSKKTIQFQDEALNAFRMRYPQVEIGWSVRRADRWREWIFPAREIRSYANYVRRGARTTEFYVNRWLGYVPEWVRSRRKNPRFQRLLTWSATDAALRLFERITPAAPEVMRHLREEKPDVIVVSPSNMRFSEEVEYVKAAKRLGIPVALHTMTWDNLSTKGVHHVVPDVVFLWNEIHFDDIREFHGFPEEICCIAGSPFLERWFDDGEPEDRAQLCRRMGIAEQHPYVIYLGSSKNIAKDEAWVVERIHARLRASNDPRLRRMSIVIRPHPANFDVFLRLKLDGVVIWPRGGALPQTADLHHEFRSMLAHATATIGINTTAMSDSLLADCPCLTPLLREYDRTQRLANHFKVLADRDVMAVCQDWRDIERNLTELLDGIDATRHRRRGFKAWFARPRGTDRSAGDVMAERIFGMVKPKVAARELPASAGGSAQWVADRIWEARADEAFRNYLDARDVACVMFDEAGSAPAAVSPWMDAGALTVTRLRAVLGGALGDRPEDYADGDPGHESAIRRLHATLADLDERELWVGEPAGLGQYGYAADTGLLNLSGAMIRYSLLTLLRAGFLGDFLKDKKRTLAIVGAGWGGTALAFASRFPNATVVVLDEPEGLLRTATYLRSVAPRLKLASATRSSLKSILPRLAELDVLLVPFYLADGLDAAPIDVAMLDAVVGTRDLAEPIRVLERLGASGCDRLCAVLNRRTAAKRLADTFDLETAEYEHLVDWPAWLAGLKEAGGDPEPVGAFAQLGHMVVRR</sequence>
<dbReference type="SUPFAM" id="SSF53335">
    <property type="entry name" value="S-adenosyl-L-methionine-dependent methyltransferases"/>
    <property type="match status" value="1"/>
</dbReference>
<name>A0A919CPG3_9PROT</name>
<accession>A0A919CPG3</accession>
<reference evidence="1" key="2">
    <citation type="submission" date="2020-09" db="EMBL/GenBank/DDBJ databases">
        <authorList>
            <person name="Sun Q."/>
            <person name="Kim S."/>
        </authorList>
    </citation>
    <scope>NUCLEOTIDE SEQUENCE</scope>
    <source>
        <strain evidence="1">KCTC 42651</strain>
    </source>
</reference>
<dbReference type="Gene3D" id="3.40.50.150">
    <property type="entry name" value="Vaccinia Virus protein VP39"/>
    <property type="match status" value="1"/>
</dbReference>
<comment type="caution">
    <text evidence="1">The sequence shown here is derived from an EMBL/GenBank/DDBJ whole genome shotgun (WGS) entry which is preliminary data.</text>
</comment>
<keyword evidence="2" id="KW-1185">Reference proteome</keyword>